<dbReference type="Proteomes" id="UP000636661">
    <property type="component" value="Unassembled WGS sequence"/>
</dbReference>
<dbReference type="EMBL" id="BMTP01000015">
    <property type="protein sequence ID" value="GGU56723.1"/>
    <property type="molecule type" value="Genomic_DNA"/>
</dbReference>
<evidence type="ECO:0000313" key="2">
    <source>
        <dbReference type="Proteomes" id="UP000636661"/>
    </source>
</evidence>
<dbReference type="NCBIfam" id="NF033438">
    <property type="entry name" value="BREX_BrxD"/>
    <property type="match status" value="1"/>
</dbReference>
<dbReference type="Pfam" id="PF10923">
    <property type="entry name" value="BrxC_BrxD"/>
    <property type="match status" value="1"/>
</dbReference>
<dbReference type="GO" id="GO:0005524">
    <property type="term" value="F:ATP binding"/>
    <property type="evidence" value="ECO:0007669"/>
    <property type="project" value="UniProtKB-KW"/>
</dbReference>
<dbReference type="InterPro" id="IPR027417">
    <property type="entry name" value="P-loop_NTPase"/>
</dbReference>
<name>A0A918I2J0_9ACTN</name>
<gene>
    <name evidence="1" type="ORF">GCM10010274_52020</name>
</gene>
<reference evidence="1" key="2">
    <citation type="submission" date="2020-09" db="EMBL/GenBank/DDBJ databases">
        <authorList>
            <person name="Sun Q."/>
            <person name="Ohkuma M."/>
        </authorList>
    </citation>
    <scope>NUCLEOTIDE SEQUENCE</scope>
    <source>
        <strain evidence="1">JCM 4391</strain>
    </source>
</reference>
<dbReference type="RefSeq" id="WP_189553695.1">
    <property type="nucleotide sequence ID" value="NZ_BMTP01000015.1"/>
</dbReference>
<sequence>MNAFGSSASGAATPVGAVRRRAVVDALRRGAVPESGLDLLATGLGRFEQAVDEELDTVAAGGSVFKAVRGEYGSGKTFFTRWLGERAKRRTFAVAEVQVSETETPLHKLETVYRRLTERLTTASFPPSALRPVADAWFYALEEDALADGASENELPQAVERLLTARLAEVSRHAPAFATALRGYKQSLDAGDEATAAAVMAWLGGQPHVAAAARRSAGVRGDLDHFGAFGFLQGLLTVLRDAGHAGLVLVLDEVETLQRVRSDARDKALNALRQLIDEVHSGRFPGLYLVITGTPAFYDGQQGIQRLAPLAQRLATDFTTDPRFDNPRAVQIRLPGFTEESLTSLGATIRDLYAEGSQSPDRIKQLADDAYLTDLARAVGGALGGKVGVAPRLYLKKLVGDVLDRIDQFADFDPRTHYKLTLASGDLTATEQNFAAPSPAASADDLDLEI</sequence>
<keyword evidence="1" id="KW-0067">ATP-binding</keyword>
<keyword evidence="2" id="KW-1185">Reference proteome</keyword>
<organism evidence="1 2">
    <name type="scientific">Streptomyces lavendofoliae</name>
    <dbReference type="NCBI Taxonomy" id="67314"/>
    <lineage>
        <taxon>Bacteria</taxon>
        <taxon>Bacillati</taxon>
        <taxon>Actinomycetota</taxon>
        <taxon>Actinomycetes</taxon>
        <taxon>Kitasatosporales</taxon>
        <taxon>Streptomycetaceae</taxon>
        <taxon>Streptomyces</taxon>
    </lineage>
</organism>
<accession>A0A918I2J0</accession>
<dbReference type="SUPFAM" id="SSF52540">
    <property type="entry name" value="P-loop containing nucleoside triphosphate hydrolases"/>
    <property type="match status" value="1"/>
</dbReference>
<reference evidence="1" key="1">
    <citation type="journal article" date="2014" name="Int. J. Syst. Evol. Microbiol.">
        <title>Complete genome sequence of Corynebacterium casei LMG S-19264T (=DSM 44701T), isolated from a smear-ripened cheese.</title>
        <authorList>
            <consortium name="US DOE Joint Genome Institute (JGI-PGF)"/>
            <person name="Walter F."/>
            <person name="Albersmeier A."/>
            <person name="Kalinowski J."/>
            <person name="Ruckert C."/>
        </authorList>
    </citation>
    <scope>NUCLEOTIDE SEQUENCE</scope>
    <source>
        <strain evidence="1">JCM 4391</strain>
    </source>
</reference>
<protein>
    <submittedName>
        <fullName evidence="1">ATP-binding protein</fullName>
    </submittedName>
</protein>
<comment type="caution">
    <text evidence="1">The sequence shown here is derived from an EMBL/GenBank/DDBJ whole genome shotgun (WGS) entry which is preliminary data.</text>
</comment>
<proteinExistence type="predicted"/>
<keyword evidence="1" id="KW-0547">Nucleotide-binding</keyword>
<dbReference type="AlphaFoldDB" id="A0A918I2J0"/>
<dbReference type="InterPro" id="IPR021228">
    <property type="entry name" value="BrxD"/>
</dbReference>
<evidence type="ECO:0000313" key="1">
    <source>
        <dbReference type="EMBL" id="GGU56723.1"/>
    </source>
</evidence>